<protein>
    <submittedName>
        <fullName evidence="1">Uncharacterized protein</fullName>
    </submittedName>
</protein>
<dbReference type="EMBL" id="UZAI01021490">
    <property type="protein sequence ID" value="VDP55657.1"/>
    <property type="molecule type" value="Genomic_DNA"/>
</dbReference>
<keyword evidence="2" id="KW-1185">Reference proteome</keyword>
<reference evidence="1 2" key="1">
    <citation type="submission" date="2018-11" db="EMBL/GenBank/DDBJ databases">
        <authorList>
            <consortium name="Pathogen Informatics"/>
        </authorList>
    </citation>
    <scope>NUCLEOTIDE SEQUENCE [LARGE SCALE GENOMIC DNA]</scope>
    <source>
        <strain evidence="1 2">Zambia</strain>
    </source>
</reference>
<organism evidence="1 2">
    <name type="scientific">Schistosoma margrebowiei</name>
    <dbReference type="NCBI Taxonomy" id="48269"/>
    <lineage>
        <taxon>Eukaryota</taxon>
        <taxon>Metazoa</taxon>
        <taxon>Spiralia</taxon>
        <taxon>Lophotrochozoa</taxon>
        <taxon>Platyhelminthes</taxon>
        <taxon>Trematoda</taxon>
        <taxon>Digenea</taxon>
        <taxon>Strigeidida</taxon>
        <taxon>Schistosomatoidea</taxon>
        <taxon>Schistosomatidae</taxon>
        <taxon>Schistosoma</taxon>
    </lineage>
</organism>
<dbReference type="AlphaFoldDB" id="A0A3P8DV96"/>
<evidence type="ECO:0000313" key="1">
    <source>
        <dbReference type="EMBL" id="VDP55657.1"/>
    </source>
</evidence>
<proteinExistence type="predicted"/>
<evidence type="ECO:0000313" key="2">
    <source>
        <dbReference type="Proteomes" id="UP000277204"/>
    </source>
</evidence>
<accession>A0A3P8DV96</accession>
<sequence>MSSISHTVQHHWLKQICTHDRLLLRNQPFVSAD</sequence>
<name>A0A3P8DV96_9TREM</name>
<gene>
    <name evidence="1" type="ORF">SMRZ_LOCUS25572</name>
</gene>
<dbReference type="Proteomes" id="UP000277204">
    <property type="component" value="Unassembled WGS sequence"/>
</dbReference>